<dbReference type="Pfam" id="PF00296">
    <property type="entry name" value="Bac_luciferase"/>
    <property type="match status" value="1"/>
</dbReference>
<dbReference type="RefSeq" id="WP_062979695.1">
    <property type="nucleotide sequence ID" value="NZ_JAAXOT010000012.1"/>
</dbReference>
<gene>
    <name evidence="2" type="ORF">HGA15_22970</name>
</gene>
<keyword evidence="3" id="KW-1185">Reference proteome</keyword>
<dbReference type="InterPro" id="IPR050564">
    <property type="entry name" value="F420-G6PD/mer"/>
</dbReference>
<organism evidence="2 3">
    <name type="scientific">Nocardia flavorosea</name>
    <dbReference type="NCBI Taxonomy" id="53429"/>
    <lineage>
        <taxon>Bacteria</taxon>
        <taxon>Bacillati</taxon>
        <taxon>Actinomycetota</taxon>
        <taxon>Actinomycetes</taxon>
        <taxon>Mycobacteriales</taxon>
        <taxon>Nocardiaceae</taxon>
        <taxon>Nocardia</taxon>
    </lineage>
</organism>
<dbReference type="EC" id="1.-.-.-" evidence="2"/>
<dbReference type="PANTHER" id="PTHR43244">
    <property type="match status" value="1"/>
</dbReference>
<name>A0A846YNR6_9NOCA</name>
<comment type="caution">
    <text evidence="2">The sequence shown here is derived from an EMBL/GenBank/DDBJ whole genome shotgun (WGS) entry which is preliminary data.</text>
</comment>
<dbReference type="GO" id="GO:0016705">
    <property type="term" value="F:oxidoreductase activity, acting on paired donors, with incorporation or reduction of molecular oxygen"/>
    <property type="evidence" value="ECO:0007669"/>
    <property type="project" value="InterPro"/>
</dbReference>
<evidence type="ECO:0000313" key="2">
    <source>
        <dbReference type="EMBL" id="NKY58958.1"/>
    </source>
</evidence>
<dbReference type="InterPro" id="IPR036661">
    <property type="entry name" value="Luciferase-like_sf"/>
</dbReference>
<dbReference type="InterPro" id="IPR019919">
    <property type="entry name" value="Lucif-like_OxRdtase_MSMEG_2256"/>
</dbReference>
<reference evidence="2 3" key="1">
    <citation type="submission" date="2020-04" db="EMBL/GenBank/DDBJ databases">
        <title>MicrobeNet Type strains.</title>
        <authorList>
            <person name="Nicholson A.C."/>
        </authorList>
    </citation>
    <scope>NUCLEOTIDE SEQUENCE [LARGE SCALE GENOMIC DNA]</scope>
    <source>
        <strain evidence="2 3">JCM 3332</strain>
    </source>
</reference>
<dbReference type="Proteomes" id="UP000570678">
    <property type="component" value="Unassembled WGS sequence"/>
</dbReference>
<dbReference type="InterPro" id="IPR011251">
    <property type="entry name" value="Luciferase-like_dom"/>
</dbReference>
<dbReference type="Gene3D" id="3.20.20.30">
    <property type="entry name" value="Luciferase-like domain"/>
    <property type="match status" value="1"/>
</dbReference>
<sequence>MRVDVTAEQSLGSASAVSAEEAGYDAIWLGETRHDPFVSIALAAQSTSQVQLGTGVAIALARSPMTLAVTANDLQTVSKGRLLLGLGSQVEAHITRRFSMPWVQPIGQMREFVLALRAIWRSWHEGEKLDFAGDYYSHTLMTPFFDPGPNPFGPPPVLLAGVGAKMTGLAGEVADGFLCHGFATERYLREVVVPSLREGRAKVGRGLEGFEISGLPFVVTGGTEEQMAASAAGVRGQIAFYAATRAYRPVLELHGWGDLQSELNAMTKAGRWQEMGGLIDDEMLGTFAVVAEPDKVADEVLRRYRGLFTRLHLYLVGETDHEILAGIREQLQADT</sequence>
<evidence type="ECO:0000313" key="3">
    <source>
        <dbReference type="Proteomes" id="UP000570678"/>
    </source>
</evidence>
<protein>
    <submittedName>
        <fullName evidence="2">TIGR03617 family F420-dependent LLM class oxidoreductase</fullName>
        <ecNumber evidence="2">1.-.-.-</ecNumber>
    </submittedName>
</protein>
<feature type="domain" description="Luciferase-like" evidence="1">
    <location>
        <begin position="15"/>
        <end position="307"/>
    </location>
</feature>
<dbReference type="CDD" id="cd01097">
    <property type="entry name" value="Tetrahydromethanopterin_reductase"/>
    <property type="match status" value="1"/>
</dbReference>
<accession>A0A846YNR6</accession>
<dbReference type="SUPFAM" id="SSF51679">
    <property type="entry name" value="Bacterial luciferase-like"/>
    <property type="match status" value="1"/>
</dbReference>
<dbReference type="EMBL" id="JAAXOT010000012">
    <property type="protein sequence ID" value="NKY58958.1"/>
    <property type="molecule type" value="Genomic_DNA"/>
</dbReference>
<dbReference type="PANTHER" id="PTHR43244:SF2">
    <property type="entry name" value="CONSERVED HYPOTHETICAL ALANINE AND PROLINE-RICH PROTEIN"/>
    <property type="match status" value="1"/>
</dbReference>
<keyword evidence="2" id="KW-0560">Oxidoreductase</keyword>
<proteinExistence type="predicted"/>
<dbReference type="NCBIfam" id="TIGR03617">
    <property type="entry name" value="F420_MSMEG_2256"/>
    <property type="match status" value="1"/>
</dbReference>
<dbReference type="AlphaFoldDB" id="A0A846YNR6"/>
<evidence type="ECO:0000259" key="1">
    <source>
        <dbReference type="Pfam" id="PF00296"/>
    </source>
</evidence>